<dbReference type="GO" id="GO:0006412">
    <property type="term" value="P:translation"/>
    <property type="evidence" value="ECO:0007669"/>
    <property type="project" value="UniProtKB-UniRule"/>
</dbReference>
<evidence type="ECO:0000256" key="2">
    <source>
        <dbReference type="ARBA" id="ARBA00022980"/>
    </source>
</evidence>
<evidence type="ECO:0000256" key="3">
    <source>
        <dbReference type="ARBA" id="ARBA00023274"/>
    </source>
</evidence>
<evidence type="ECO:0000313" key="8">
    <source>
        <dbReference type="Proteomes" id="UP000070457"/>
    </source>
</evidence>
<comment type="similarity">
    <text evidence="1 4 5">Belongs to the universal ribosomal protein uL13 family.</text>
</comment>
<dbReference type="AlphaFoldDB" id="A0A136LX78"/>
<evidence type="ECO:0000256" key="5">
    <source>
        <dbReference type="RuleBase" id="RU003877"/>
    </source>
</evidence>
<dbReference type="EMBL" id="JYNZ01000004">
    <property type="protein sequence ID" value="KXK26207.1"/>
    <property type="molecule type" value="Genomic_DNA"/>
</dbReference>
<dbReference type="PATRIC" id="fig|1617426.3.peg.1191"/>
<dbReference type="GO" id="GO:0022625">
    <property type="term" value="C:cytosolic large ribosomal subunit"/>
    <property type="evidence" value="ECO:0007669"/>
    <property type="project" value="TreeGrafter"/>
</dbReference>
<evidence type="ECO:0000256" key="4">
    <source>
        <dbReference type="HAMAP-Rule" id="MF_01366"/>
    </source>
</evidence>
<dbReference type="InterPro" id="IPR005822">
    <property type="entry name" value="Ribosomal_uL13"/>
</dbReference>
<evidence type="ECO:0000256" key="1">
    <source>
        <dbReference type="ARBA" id="ARBA00006227"/>
    </source>
</evidence>
<dbReference type="HAMAP" id="MF_01366">
    <property type="entry name" value="Ribosomal_uL13"/>
    <property type="match status" value="1"/>
</dbReference>
<dbReference type="PANTHER" id="PTHR11545">
    <property type="entry name" value="RIBOSOMAL PROTEIN L13"/>
    <property type="match status" value="1"/>
</dbReference>
<dbReference type="Gene3D" id="3.90.1180.10">
    <property type="entry name" value="Ribosomal protein L13"/>
    <property type="match status" value="1"/>
</dbReference>
<sequence length="144" mass="16351">MKHTRSIKKDELTRNWFIIDAKGVRLGKIATEAARLLIGKHKVTKADNMVSGDSVIIINAKEVDVHPKKYLQKKYYNHSGYIGGMRVETLEQVLAKHPERVIERAVKGMLPKTKLGRAMYGNLYVYEGAEHKHEAQQPISVEIS</sequence>
<dbReference type="CDD" id="cd00392">
    <property type="entry name" value="Ribosomal_L13"/>
    <property type="match status" value="1"/>
</dbReference>
<dbReference type="InterPro" id="IPR005823">
    <property type="entry name" value="Ribosomal_uL13_bac-type"/>
</dbReference>
<dbReference type="GO" id="GO:0017148">
    <property type="term" value="P:negative regulation of translation"/>
    <property type="evidence" value="ECO:0007669"/>
    <property type="project" value="TreeGrafter"/>
</dbReference>
<evidence type="ECO:0000313" key="7">
    <source>
        <dbReference type="EMBL" id="KXK26207.1"/>
    </source>
</evidence>
<dbReference type="InterPro" id="IPR036899">
    <property type="entry name" value="Ribosomal_uL13_sf"/>
</dbReference>
<accession>A0A136LX78</accession>
<dbReference type="GO" id="GO:0003735">
    <property type="term" value="F:structural constituent of ribosome"/>
    <property type="evidence" value="ECO:0007669"/>
    <property type="project" value="InterPro"/>
</dbReference>
<comment type="caution">
    <text evidence="7">The sequence shown here is derived from an EMBL/GenBank/DDBJ whole genome shotgun (WGS) entry which is preliminary data.</text>
</comment>
<gene>
    <name evidence="4 6 7" type="primary">rplM</name>
    <name evidence="7" type="ORF">TR69_WS6001001202</name>
</gene>
<reference evidence="7 8" key="1">
    <citation type="submission" date="2015-02" db="EMBL/GenBank/DDBJ databases">
        <title>Improved understanding of the partial-nitritation anammox process through 23 genomes representing the majority of the microbial community.</title>
        <authorList>
            <person name="Speth D.R."/>
            <person name="In T Zandt M."/>
            <person name="Guerrero Cruz S."/>
            <person name="Jetten M.S."/>
            <person name="Dutilh B.E."/>
        </authorList>
    </citation>
    <scope>NUCLEOTIDE SEQUENCE [LARGE SCALE GENOMIC DNA]</scope>
    <source>
        <strain evidence="7">OLB20</strain>
    </source>
</reference>
<keyword evidence="3 4" id="KW-0687">Ribonucleoprotein</keyword>
<dbReference type="SUPFAM" id="SSF52161">
    <property type="entry name" value="Ribosomal protein L13"/>
    <property type="match status" value="1"/>
</dbReference>
<dbReference type="NCBIfam" id="TIGR01066">
    <property type="entry name" value="rplM_bact"/>
    <property type="match status" value="1"/>
</dbReference>
<keyword evidence="2 4" id="KW-0689">Ribosomal protein</keyword>
<comment type="subunit">
    <text evidence="4">Part of the 50S ribosomal subunit.</text>
</comment>
<dbReference type="PANTHER" id="PTHR11545:SF2">
    <property type="entry name" value="LARGE RIBOSOMAL SUBUNIT PROTEIN UL13M"/>
    <property type="match status" value="1"/>
</dbReference>
<dbReference type="Proteomes" id="UP000070457">
    <property type="component" value="Unassembled WGS sequence"/>
</dbReference>
<dbReference type="Pfam" id="PF00572">
    <property type="entry name" value="Ribosomal_L13"/>
    <property type="match status" value="1"/>
</dbReference>
<dbReference type="PIRSF" id="PIRSF002181">
    <property type="entry name" value="Ribosomal_L13"/>
    <property type="match status" value="1"/>
</dbReference>
<organism evidence="7 8">
    <name type="scientific">candidate division WS6 bacterium OLB20</name>
    <dbReference type="NCBI Taxonomy" id="1617426"/>
    <lineage>
        <taxon>Bacteria</taxon>
        <taxon>Candidatus Dojkabacteria</taxon>
    </lineage>
</organism>
<dbReference type="PROSITE" id="PS00783">
    <property type="entry name" value="RIBOSOMAL_L13"/>
    <property type="match status" value="1"/>
</dbReference>
<evidence type="ECO:0000256" key="6">
    <source>
        <dbReference type="RuleBase" id="RU003878"/>
    </source>
</evidence>
<dbReference type="STRING" id="1617426.TR69_WS6001001202"/>
<proteinExistence type="inferred from homology"/>
<comment type="function">
    <text evidence="4 6">This protein is one of the early assembly proteins of the 50S ribosomal subunit, although it is not seen to bind rRNA by itself. It is important during the early stages of 50S assembly.</text>
</comment>
<name>A0A136LX78_9BACT</name>
<dbReference type="InterPro" id="IPR023563">
    <property type="entry name" value="Ribosomal_uL13_CS"/>
</dbReference>
<protein>
    <recommendedName>
        <fullName evidence="4">Large ribosomal subunit protein uL13</fullName>
    </recommendedName>
</protein>
<dbReference type="GO" id="GO:0003729">
    <property type="term" value="F:mRNA binding"/>
    <property type="evidence" value="ECO:0007669"/>
    <property type="project" value="TreeGrafter"/>
</dbReference>